<sequence>MQIGFNNDLEHRGKTFHIQTEDRGLPAAQIETQIFCGGAILDTTIVSYQKIVDSEKDEEARTTKIRTMMQAAHRNLYKKLKSGEYDSMVGLEPLNTGEVVVDEEEFSPGQDRVPSSALEMEQNPEAFDIDPGMGESVDLASLQAALNADAAAAEAADAAKSSKGTLADDSDADQPTMMITPEELDGPKIAPPKMSPPRMALPTGMLEIPRTGTRAYEGCFAPKEDLSLTAMVEAFLG</sequence>
<feature type="region of interest" description="Disordered" evidence="1">
    <location>
        <begin position="158"/>
        <end position="200"/>
    </location>
</feature>
<evidence type="ECO:0000313" key="2">
    <source>
        <dbReference type="EMBL" id="QED29453.1"/>
    </source>
</evidence>
<dbReference type="Proteomes" id="UP000321595">
    <property type="component" value="Chromosome"/>
</dbReference>
<organism evidence="2 3">
    <name type="scientific">Microvenator marinus</name>
    <dbReference type="NCBI Taxonomy" id="2600177"/>
    <lineage>
        <taxon>Bacteria</taxon>
        <taxon>Deltaproteobacteria</taxon>
        <taxon>Bradymonadales</taxon>
        <taxon>Microvenatoraceae</taxon>
        <taxon>Microvenator</taxon>
    </lineage>
</organism>
<protein>
    <submittedName>
        <fullName evidence="2">Uncharacterized protein</fullName>
    </submittedName>
</protein>
<dbReference type="EMBL" id="CP042467">
    <property type="protein sequence ID" value="QED29453.1"/>
    <property type="molecule type" value="Genomic_DNA"/>
</dbReference>
<dbReference type="AlphaFoldDB" id="A0A5B8XZI3"/>
<gene>
    <name evidence="2" type="ORF">FRD01_19885</name>
</gene>
<dbReference type="RefSeq" id="WP_146962686.1">
    <property type="nucleotide sequence ID" value="NZ_CP042467.1"/>
</dbReference>
<dbReference type="KEGG" id="bbae:FRD01_19885"/>
<accession>A0A5B8XZI3</accession>
<name>A0A5B8XZI3_9DELT</name>
<evidence type="ECO:0000313" key="3">
    <source>
        <dbReference type="Proteomes" id="UP000321595"/>
    </source>
</evidence>
<proteinExistence type="predicted"/>
<evidence type="ECO:0000256" key="1">
    <source>
        <dbReference type="SAM" id="MobiDB-lite"/>
    </source>
</evidence>
<reference evidence="2 3" key="1">
    <citation type="submission" date="2019-08" db="EMBL/GenBank/DDBJ databases">
        <authorList>
            <person name="Liang Q."/>
        </authorList>
    </citation>
    <scope>NUCLEOTIDE SEQUENCE [LARGE SCALE GENOMIC DNA]</scope>
    <source>
        <strain evidence="2 3">V1718</strain>
    </source>
</reference>
<dbReference type="OrthoDB" id="5381599at2"/>
<keyword evidence="3" id="KW-1185">Reference proteome</keyword>